<protein>
    <submittedName>
        <fullName evidence="1">Uncharacterized protein</fullName>
    </submittedName>
</protein>
<proteinExistence type="predicted"/>
<sequence>MVTKTFVRHAVYVGDLCSPLQLSSSIWWVYSRKCEHFRVECVQQSFSQSKNEMVPQEDALCGDVEC</sequence>
<reference evidence="1" key="1">
    <citation type="submission" date="2020-03" db="EMBL/GenBank/DDBJ databases">
        <title>Hybrid Assembly of Korean Phytophthora infestans isolates.</title>
        <authorList>
            <person name="Prokchorchik M."/>
            <person name="Lee Y."/>
            <person name="Seo J."/>
            <person name="Cho J.-H."/>
            <person name="Park Y.-E."/>
            <person name="Jang D.-C."/>
            <person name="Im J.-S."/>
            <person name="Choi J.-G."/>
            <person name="Park H.-J."/>
            <person name="Lee G.-B."/>
            <person name="Lee Y.-G."/>
            <person name="Hong S.-Y."/>
            <person name="Cho K."/>
            <person name="Sohn K.H."/>
        </authorList>
    </citation>
    <scope>NUCLEOTIDE SEQUENCE</scope>
    <source>
        <strain evidence="1">KR_2_A2</strain>
    </source>
</reference>
<comment type="caution">
    <text evidence="1">The sequence shown here is derived from an EMBL/GenBank/DDBJ whole genome shotgun (WGS) entry which is preliminary data.</text>
</comment>
<name>A0A8S9VBA5_PHYIN</name>
<dbReference type="AlphaFoldDB" id="A0A8S9VBA5"/>
<accession>A0A8S9VBA5</accession>
<gene>
    <name evidence="1" type="ORF">GN958_ATG02142</name>
</gene>
<evidence type="ECO:0000313" key="2">
    <source>
        <dbReference type="Proteomes" id="UP000704712"/>
    </source>
</evidence>
<organism evidence="1 2">
    <name type="scientific">Phytophthora infestans</name>
    <name type="common">Potato late blight agent</name>
    <name type="synonym">Botrytis infestans</name>
    <dbReference type="NCBI Taxonomy" id="4787"/>
    <lineage>
        <taxon>Eukaryota</taxon>
        <taxon>Sar</taxon>
        <taxon>Stramenopiles</taxon>
        <taxon>Oomycota</taxon>
        <taxon>Peronosporomycetes</taxon>
        <taxon>Peronosporales</taxon>
        <taxon>Peronosporaceae</taxon>
        <taxon>Phytophthora</taxon>
    </lineage>
</organism>
<dbReference type="Proteomes" id="UP000704712">
    <property type="component" value="Unassembled WGS sequence"/>
</dbReference>
<evidence type="ECO:0000313" key="1">
    <source>
        <dbReference type="EMBL" id="KAF4148662.1"/>
    </source>
</evidence>
<dbReference type="EMBL" id="JAACNO010000254">
    <property type="protein sequence ID" value="KAF4148662.1"/>
    <property type="molecule type" value="Genomic_DNA"/>
</dbReference>